<dbReference type="GO" id="GO:1990002">
    <property type="term" value="F:methylglyoxal reductase (NADPH) (acetol producing) activity"/>
    <property type="evidence" value="ECO:0007669"/>
    <property type="project" value="TreeGrafter"/>
</dbReference>
<evidence type="ECO:0000313" key="3">
    <source>
        <dbReference type="Proteomes" id="UP000358010"/>
    </source>
</evidence>
<dbReference type="InterPro" id="IPR044731">
    <property type="entry name" value="BDH-like"/>
</dbReference>
<sequence length="148" mass="16481">MCAPTSCGGDSGAERFDWRWRTAGLGNAYAGHELTAMHGLDHAQTLAIVLPALWNEKRDTKRAKLLQYAERIWNITEGSDDERIDAAIAATRNFFEQLGVPTHLSDYGLDGSSIPALLKKLEEHSMTQLGENHDITLDVSRRIYEAAR</sequence>
<dbReference type="PANTHER" id="PTHR43633:SF1">
    <property type="entry name" value="ALCOHOL DEHYDROGENASE YQHD"/>
    <property type="match status" value="1"/>
</dbReference>
<protein>
    <submittedName>
        <fullName evidence="2">Putative alcohol dehydrogenase</fullName>
        <ecNumber evidence="2">1.1.1.-</ecNumber>
    </submittedName>
</protein>
<dbReference type="GO" id="GO:1990362">
    <property type="term" value="F:butanol dehydrogenase (NAD+) activity"/>
    <property type="evidence" value="ECO:0007669"/>
    <property type="project" value="InterPro"/>
</dbReference>
<keyword evidence="2" id="KW-0560">Oxidoreductase</keyword>
<evidence type="ECO:0000259" key="1">
    <source>
        <dbReference type="Pfam" id="PF25137"/>
    </source>
</evidence>
<dbReference type="InterPro" id="IPR056798">
    <property type="entry name" value="ADH_Fe_C"/>
</dbReference>
<dbReference type="Proteomes" id="UP000358010">
    <property type="component" value="Unassembled WGS sequence"/>
</dbReference>
<dbReference type="EC" id="1.1.1.-" evidence="2"/>
<accession>A0A485J9Q7</accession>
<dbReference type="GO" id="GO:0005829">
    <property type="term" value="C:cytosol"/>
    <property type="evidence" value="ECO:0007669"/>
    <property type="project" value="TreeGrafter"/>
</dbReference>
<organism evidence="2 3">
    <name type="scientific">Escherichia coli</name>
    <dbReference type="NCBI Taxonomy" id="562"/>
    <lineage>
        <taxon>Bacteria</taxon>
        <taxon>Pseudomonadati</taxon>
        <taxon>Pseudomonadota</taxon>
        <taxon>Gammaproteobacteria</taxon>
        <taxon>Enterobacterales</taxon>
        <taxon>Enterobacteriaceae</taxon>
        <taxon>Escherichia</taxon>
    </lineage>
</organism>
<feature type="domain" description="Fe-containing alcohol dehydrogenase-like C-terminal" evidence="1">
    <location>
        <begin position="31"/>
        <end position="120"/>
    </location>
</feature>
<dbReference type="EMBL" id="CAADJZ010000001">
    <property type="protein sequence ID" value="VFT67477.1"/>
    <property type="molecule type" value="Genomic_DNA"/>
</dbReference>
<proteinExistence type="predicted"/>
<dbReference type="GO" id="GO:0008106">
    <property type="term" value="F:alcohol dehydrogenase (NADP+) activity"/>
    <property type="evidence" value="ECO:0007669"/>
    <property type="project" value="TreeGrafter"/>
</dbReference>
<dbReference type="Gene3D" id="1.20.1090.10">
    <property type="entry name" value="Dehydroquinate synthase-like - alpha domain"/>
    <property type="match status" value="1"/>
</dbReference>
<reference evidence="2 3" key="1">
    <citation type="submission" date="2019-03" db="EMBL/GenBank/DDBJ databases">
        <authorList>
            <consortium name="Pathogen Informatics"/>
        </authorList>
    </citation>
    <scope>NUCLEOTIDE SEQUENCE [LARGE SCALE GENOMIC DNA]</scope>
    <source>
        <strain evidence="2 3">NCTC10974</strain>
    </source>
</reference>
<dbReference type="SUPFAM" id="SSF56796">
    <property type="entry name" value="Dehydroquinate synthase-like"/>
    <property type="match status" value="1"/>
</dbReference>
<evidence type="ECO:0000313" key="2">
    <source>
        <dbReference type="EMBL" id="VFT67477.1"/>
    </source>
</evidence>
<dbReference type="Pfam" id="PF25137">
    <property type="entry name" value="ADH_Fe_C"/>
    <property type="match status" value="1"/>
</dbReference>
<name>A0A485J9Q7_ECOLX</name>
<gene>
    <name evidence="2" type="primary">yqhD_1</name>
    <name evidence="2" type="ORF">NCTC10974_00923</name>
</gene>
<dbReference type="PANTHER" id="PTHR43633">
    <property type="entry name" value="ALCOHOL DEHYDROGENASE YQHD"/>
    <property type="match status" value="1"/>
</dbReference>
<dbReference type="AlphaFoldDB" id="A0A485J9Q7"/>